<keyword evidence="11" id="KW-1185">Reference proteome</keyword>
<evidence type="ECO:0000313" key="10">
    <source>
        <dbReference type="EMBL" id="KAA8892979.1"/>
    </source>
</evidence>
<sequence length="79" mass="8854">MPRVNKGVLVECDPSIKAILLKIDQDAGHAYIIEDLDESTLVVKEQKLADLKHQLDAVLRKTSMQEREEESSGDDDGDF</sequence>
<dbReference type="GO" id="GO:0005675">
    <property type="term" value="C:transcription factor TFIIH holo complex"/>
    <property type="evidence" value="ECO:0007669"/>
    <property type="project" value="TreeGrafter"/>
</dbReference>
<comment type="function">
    <text evidence="1">Component of the general transcription and DNA repair factor IIH (TFIIH) core complex, which is involved in general and transcription-coupled nucleotide excision repair (NER) of damaged DNA and, when complexed to TFIIK, in RNA transcription by RNA polymerase II. In NER, TFIIH acts by opening DNA around the lesion to allow the excision of the damaged oligonucleotide and its replacement by a new DNA fragment. In transcription, TFIIH has an essential role in transcription initiation. When the pre-initiation complex (PIC) has been established, TFIIH is required for promoter opening and promoter escape. Phosphorylation of the C-terminal tail (CTD) of the largest subunit of RNA polymerase II by the kinase module TFIIK controls the initiation of transcription.</text>
</comment>
<evidence type="ECO:0000313" key="11">
    <source>
        <dbReference type="Proteomes" id="UP000326924"/>
    </source>
</evidence>
<reference evidence="10 11" key="1">
    <citation type="submission" date="2019-09" db="EMBL/GenBank/DDBJ databases">
        <title>Draft genome of the ectomycorrhizal ascomycete Sphaerosporella brunnea.</title>
        <authorList>
            <consortium name="DOE Joint Genome Institute"/>
            <person name="Benucci G.M."/>
            <person name="Marozzi G."/>
            <person name="Antonielli L."/>
            <person name="Sanchez S."/>
            <person name="Marco P."/>
            <person name="Wang X."/>
            <person name="Falini L.B."/>
            <person name="Barry K."/>
            <person name="Haridas S."/>
            <person name="Lipzen A."/>
            <person name="Labutti K."/>
            <person name="Grigoriev I.V."/>
            <person name="Murat C."/>
            <person name="Martin F."/>
            <person name="Albertini E."/>
            <person name="Donnini D."/>
            <person name="Bonito G."/>
        </authorList>
    </citation>
    <scope>NUCLEOTIDE SEQUENCE [LARGE SCALE GENOMIC DNA]</scope>
    <source>
        <strain evidence="10 11">Sb_GMNB300</strain>
    </source>
</reference>
<dbReference type="OrthoDB" id="354at2759"/>
<protein>
    <recommendedName>
        <fullName evidence="9">General transcription and DNA repair factor IIH subunit TFB5</fullName>
    </recommendedName>
</protein>
<evidence type="ECO:0000256" key="6">
    <source>
        <dbReference type="ARBA" id="ARBA00023163"/>
    </source>
</evidence>
<name>A0A5J5ED14_9PEZI</name>
<dbReference type="PANTHER" id="PTHR28580">
    <property type="entry name" value="GENERAL TRANSCRIPTION FACTOR IIH SUBUNIT 5"/>
    <property type="match status" value="1"/>
</dbReference>
<dbReference type="Gene3D" id="3.30.70.1220">
    <property type="entry name" value="TFB5-like"/>
    <property type="match status" value="1"/>
</dbReference>
<evidence type="ECO:0000256" key="8">
    <source>
        <dbReference type="ARBA" id="ARBA00023242"/>
    </source>
</evidence>
<accession>A0A5J5ED14</accession>
<comment type="similarity">
    <text evidence="3 9">Belongs to the TFB5 family.</text>
</comment>
<dbReference type="GO" id="GO:0000439">
    <property type="term" value="C:transcription factor TFIIH core complex"/>
    <property type="evidence" value="ECO:0007669"/>
    <property type="project" value="UniProtKB-UniRule"/>
</dbReference>
<dbReference type="FunCoup" id="A0A5J5ED14">
    <property type="interactions" value="169"/>
</dbReference>
<dbReference type="Pfam" id="PF06331">
    <property type="entry name" value="Tfb5"/>
    <property type="match status" value="1"/>
</dbReference>
<dbReference type="SUPFAM" id="SSF142897">
    <property type="entry name" value="TFB5-like"/>
    <property type="match status" value="1"/>
</dbReference>
<dbReference type="SMART" id="SM01395">
    <property type="entry name" value="Tbf5"/>
    <property type="match status" value="1"/>
</dbReference>
<comment type="subcellular location">
    <subcellularLocation>
        <location evidence="2 9">Nucleus</location>
    </subcellularLocation>
</comment>
<keyword evidence="4 9" id="KW-0227">DNA damage</keyword>
<organism evidence="10 11">
    <name type="scientific">Sphaerosporella brunnea</name>
    <dbReference type="NCBI Taxonomy" id="1250544"/>
    <lineage>
        <taxon>Eukaryota</taxon>
        <taxon>Fungi</taxon>
        <taxon>Dikarya</taxon>
        <taxon>Ascomycota</taxon>
        <taxon>Pezizomycotina</taxon>
        <taxon>Pezizomycetes</taxon>
        <taxon>Pezizales</taxon>
        <taxon>Pyronemataceae</taxon>
        <taxon>Sphaerosporella</taxon>
    </lineage>
</organism>
<evidence type="ECO:0000256" key="3">
    <source>
        <dbReference type="ARBA" id="ARBA00007470"/>
    </source>
</evidence>
<keyword evidence="6 9" id="KW-0804">Transcription</keyword>
<dbReference type="AlphaFoldDB" id="A0A5J5ED14"/>
<dbReference type="Proteomes" id="UP000326924">
    <property type="component" value="Unassembled WGS sequence"/>
</dbReference>
<dbReference type="EMBL" id="VXIS01000532">
    <property type="protein sequence ID" value="KAA8892979.1"/>
    <property type="molecule type" value="Genomic_DNA"/>
</dbReference>
<evidence type="ECO:0000256" key="7">
    <source>
        <dbReference type="ARBA" id="ARBA00023204"/>
    </source>
</evidence>
<dbReference type="InterPro" id="IPR009400">
    <property type="entry name" value="TFIIH_TTDA/Tfb5"/>
</dbReference>
<dbReference type="FunFam" id="3.30.70.1220:FF:000002">
    <property type="entry name" value="RNA polymerase II transcription factor B subunit 5"/>
    <property type="match status" value="1"/>
</dbReference>
<proteinExistence type="inferred from homology"/>
<keyword evidence="7 9" id="KW-0234">DNA repair</keyword>
<evidence type="ECO:0000256" key="1">
    <source>
        <dbReference type="ARBA" id="ARBA00002817"/>
    </source>
</evidence>
<comment type="subunit">
    <text evidence="9">Component of the 7-subunit TFIIH core complex.</text>
</comment>
<dbReference type="InParanoid" id="A0A5J5ED14"/>
<comment type="caution">
    <text evidence="10">The sequence shown here is derived from an EMBL/GenBank/DDBJ whole genome shotgun (WGS) entry which is preliminary data.</text>
</comment>
<evidence type="ECO:0000256" key="4">
    <source>
        <dbReference type="ARBA" id="ARBA00022763"/>
    </source>
</evidence>
<evidence type="ECO:0000256" key="2">
    <source>
        <dbReference type="ARBA" id="ARBA00004123"/>
    </source>
</evidence>
<keyword evidence="8 9" id="KW-0539">Nucleus</keyword>
<evidence type="ECO:0000256" key="5">
    <source>
        <dbReference type="ARBA" id="ARBA00023015"/>
    </source>
</evidence>
<dbReference type="GO" id="GO:0006367">
    <property type="term" value="P:transcription initiation at RNA polymerase II promoter"/>
    <property type="evidence" value="ECO:0007669"/>
    <property type="project" value="UniProtKB-UniRule"/>
</dbReference>
<gene>
    <name evidence="10" type="ORF">FN846DRAFT_914623</name>
</gene>
<evidence type="ECO:0000256" key="9">
    <source>
        <dbReference type="RuleBase" id="RU368032"/>
    </source>
</evidence>
<keyword evidence="5 9" id="KW-0805">Transcription regulation</keyword>
<comment type="function">
    <text evidence="9">In NER, TFIIH acts by opening DNA around the lesion to allow the excision of the damaged oligonucleotide and its replacement by a new DNA fragment. In transcription, TFIIH has an essential role in transcription initiation. When the pre-initiation complex (PIC) has been established, TFIIH is required for promoter opening and promoter escape.</text>
</comment>
<dbReference type="InterPro" id="IPR035935">
    <property type="entry name" value="TFB5-like_sf"/>
</dbReference>
<dbReference type="GO" id="GO:0006294">
    <property type="term" value="P:nucleotide-excision repair, preincision complex assembly"/>
    <property type="evidence" value="ECO:0007669"/>
    <property type="project" value="TreeGrafter"/>
</dbReference>
<dbReference type="PANTHER" id="PTHR28580:SF1">
    <property type="entry name" value="GENERAL TRANSCRIPTION FACTOR IIH SUBUNIT 5"/>
    <property type="match status" value="1"/>
</dbReference>